<dbReference type="InterPro" id="IPR000086">
    <property type="entry name" value="NUDIX_hydrolase_dom"/>
</dbReference>
<evidence type="ECO:0000256" key="1">
    <source>
        <dbReference type="ARBA" id="ARBA00001946"/>
    </source>
</evidence>
<organism evidence="5 6">
    <name type="scientific">Lysinibacillus sphaericus CBAM5</name>
    <dbReference type="NCBI Taxonomy" id="1400869"/>
    <lineage>
        <taxon>Bacteria</taxon>
        <taxon>Bacillati</taxon>
        <taxon>Bacillota</taxon>
        <taxon>Bacilli</taxon>
        <taxon>Bacillales</taxon>
        <taxon>Bacillaceae</taxon>
        <taxon>Lysinibacillus</taxon>
    </lineage>
</organism>
<dbReference type="PRINTS" id="PR00502">
    <property type="entry name" value="NUDIXFAMILY"/>
</dbReference>
<reference evidence="5 6" key="1">
    <citation type="journal article" date="2015" name="Stand. Genomic Sci.">
        <title>Genome sequence and description of the mosquitocidal and heavy metal tolerant strain Lysinibacillus sphaericus CBAM5.</title>
        <authorList>
            <person name="Pena-Montenegro T.D."/>
            <person name="Lozano L."/>
            <person name="Dussan J."/>
        </authorList>
    </citation>
    <scope>NUCLEOTIDE SEQUENCE [LARGE SCALE GENOMIC DNA]</scope>
    <source>
        <strain evidence="5">CBAM5</strain>
    </source>
</reference>
<dbReference type="GO" id="GO:0016787">
    <property type="term" value="F:hydrolase activity"/>
    <property type="evidence" value="ECO:0007669"/>
    <property type="project" value="UniProtKB-KW"/>
</dbReference>
<dbReference type="InterPro" id="IPR015797">
    <property type="entry name" value="NUDIX_hydrolase-like_dom_sf"/>
</dbReference>
<dbReference type="PROSITE" id="PS00893">
    <property type="entry name" value="NUDIX_BOX"/>
    <property type="match status" value="1"/>
</dbReference>
<dbReference type="PANTHER" id="PTHR43046:SF2">
    <property type="entry name" value="8-OXO-DGTP DIPHOSPHATASE-RELATED"/>
    <property type="match status" value="1"/>
</dbReference>
<dbReference type="PROSITE" id="PS51462">
    <property type="entry name" value="NUDIX"/>
    <property type="match status" value="1"/>
</dbReference>
<dbReference type="Gene3D" id="3.90.79.10">
    <property type="entry name" value="Nucleoside Triphosphate Pyrophosphohydrolase"/>
    <property type="match status" value="1"/>
</dbReference>
<dbReference type="PANTHER" id="PTHR43046">
    <property type="entry name" value="GDP-MANNOSE MANNOSYL HYDROLASE"/>
    <property type="match status" value="1"/>
</dbReference>
<dbReference type="AlphaFoldDB" id="W7RYT1"/>
<evidence type="ECO:0000313" key="5">
    <source>
        <dbReference type="EMBL" id="EWH32410.1"/>
    </source>
</evidence>
<comment type="similarity">
    <text evidence="3">Belongs to the Nudix hydrolase family.</text>
</comment>
<sequence>MSLDIYVKVYLTVDGKRRNVMSDYVKALRQQVGTMPLILVGSTVIVFNEEKQILLQLRSDIRMWGLPGGAMEPGESLEDTARRELLEETGLQTSQLRFITMLSGQQDYYLYPNGDEVYGVTAVFIAEQIEGQLTMLDDESLQLAYFSLDALPSNMVKKAIDIIDTFLLKENVTDWMKGRDLVERL</sequence>
<protein>
    <submittedName>
        <fullName evidence="5">DNA mismatch repair protein MutT</fullName>
    </submittedName>
</protein>
<dbReference type="InterPro" id="IPR020084">
    <property type="entry name" value="NUDIX_hydrolase_CS"/>
</dbReference>
<evidence type="ECO:0000256" key="3">
    <source>
        <dbReference type="RuleBase" id="RU003476"/>
    </source>
</evidence>
<evidence type="ECO:0000259" key="4">
    <source>
        <dbReference type="PROSITE" id="PS51462"/>
    </source>
</evidence>
<accession>W7RYT1</accession>
<comment type="caution">
    <text evidence="5">The sequence shown here is derived from an EMBL/GenBank/DDBJ whole genome shotgun (WGS) entry which is preliminary data.</text>
</comment>
<keyword evidence="2 3" id="KW-0378">Hydrolase</keyword>
<name>W7RYT1_LYSSH</name>
<dbReference type="InterPro" id="IPR020476">
    <property type="entry name" value="Nudix_hydrolase"/>
</dbReference>
<evidence type="ECO:0000313" key="6">
    <source>
        <dbReference type="Proteomes" id="UP000023555"/>
    </source>
</evidence>
<comment type="cofactor">
    <cofactor evidence="1">
        <name>Mg(2+)</name>
        <dbReference type="ChEBI" id="CHEBI:18420"/>
    </cofactor>
</comment>
<proteinExistence type="inferred from homology"/>
<dbReference type="Pfam" id="PF00293">
    <property type="entry name" value="NUDIX"/>
    <property type="match status" value="1"/>
</dbReference>
<feature type="domain" description="Nudix hydrolase" evidence="4">
    <location>
        <begin position="37"/>
        <end position="168"/>
    </location>
</feature>
<dbReference type="HOGENOM" id="CLU_037162_7_0_9"/>
<evidence type="ECO:0000256" key="2">
    <source>
        <dbReference type="ARBA" id="ARBA00022801"/>
    </source>
</evidence>
<gene>
    <name evidence="5" type="ORF">P799_09685</name>
</gene>
<dbReference type="SUPFAM" id="SSF55811">
    <property type="entry name" value="Nudix"/>
    <property type="match status" value="1"/>
</dbReference>
<dbReference type="CDD" id="cd04677">
    <property type="entry name" value="NUDIX_Hydrolase"/>
    <property type="match status" value="1"/>
</dbReference>
<dbReference type="Proteomes" id="UP000023555">
    <property type="component" value="Unassembled WGS sequence"/>
</dbReference>
<dbReference type="EMBL" id="AYKQ01000009">
    <property type="protein sequence ID" value="EWH32410.1"/>
    <property type="molecule type" value="Genomic_DNA"/>
</dbReference>